<feature type="compositionally biased region" description="Polar residues" evidence="12">
    <location>
        <begin position="1051"/>
        <end position="1063"/>
    </location>
</feature>
<dbReference type="Pfam" id="PF00225">
    <property type="entry name" value="Kinesin"/>
    <property type="match status" value="1"/>
</dbReference>
<dbReference type="GO" id="GO:0007018">
    <property type="term" value="P:microtubule-based movement"/>
    <property type="evidence" value="ECO:0007669"/>
    <property type="project" value="InterPro"/>
</dbReference>
<comment type="similarity">
    <text evidence="8">Belongs to the TRAFAC class myosin-kinesin ATPase superfamily. Kinesin family. KIN-5/BimC subfamily.</text>
</comment>
<evidence type="ECO:0000256" key="10">
    <source>
        <dbReference type="PROSITE-ProRule" id="PRU00283"/>
    </source>
</evidence>
<evidence type="ECO:0000313" key="15">
    <source>
        <dbReference type="Proteomes" id="UP001472866"/>
    </source>
</evidence>
<dbReference type="Gene3D" id="3.40.850.10">
    <property type="entry name" value="Kinesin motor domain"/>
    <property type="match status" value="1"/>
</dbReference>
<evidence type="ECO:0000256" key="11">
    <source>
        <dbReference type="SAM" id="Coils"/>
    </source>
</evidence>
<evidence type="ECO:0000259" key="13">
    <source>
        <dbReference type="PROSITE" id="PS50067"/>
    </source>
</evidence>
<dbReference type="InterPro" id="IPR019821">
    <property type="entry name" value="Kinesin_motor_CS"/>
</dbReference>
<comment type="subcellular location">
    <subcellularLocation>
        <location evidence="1">Cytoplasm</location>
        <location evidence="1">Cytoskeleton</location>
        <location evidence="1">Spindle</location>
    </subcellularLocation>
</comment>
<feature type="region of interest" description="Disordered" evidence="12">
    <location>
        <begin position="1"/>
        <end position="35"/>
    </location>
</feature>
<dbReference type="PANTHER" id="PTHR47970:SF12">
    <property type="entry name" value="KINESIN FAMILY MEMBER 11"/>
    <property type="match status" value="1"/>
</dbReference>
<evidence type="ECO:0000256" key="12">
    <source>
        <dbReference type="SAM" id="MobiDB-lite"/>
    </source>
</evidence>
<feature type="coiled-coil region" evidence="11">
    <location>
        <begin position="721"/>
        <end position="748"/>
    </location>
</feature>
<dbReference type="GO" id="GO:0008017">
    <property type="term" value="F:microtubule binding"/>
    <property type="evidence" value="ECO:0007669"/>
    <property type="project" value="InterPro"/>
</dbReference>
<dbReference type="EMBL" id="CP151505">
    <property type="protein sequence ID" value="WZN62193.1"/>
    <property type="molecule type" value="Genomic_DNA"/>
</dbReference>
<evidence type="ECO:0000256" key="4">
    <source>
        <dbReference type="ARBA" id="ARBA00022741"/>
    </source>
</evidence>
<dbReference type="InterPro" id="IPR027417">
    <property type="entry name" value="P-loop_NTPase"/>
</dbReference>
<feature type="coiled-coil region" evidence="11">
    <location>
        <begin position="391"/>
        <end position="501"/>
    </location>
</feature>
<evidence type="ECO:0000256" key="5">
    <source>
        <dbReference type="ARBA" id="ARBA00022840"/>
    </source>
</evidence>
<dbReference type="PROSITE" id="PS00411">
    <property type="entry name" value="KINESIN_MOTOR_1"/>
    <property type="match status" value="1"/>
</dbReference>
<proteinExistence type="inferred from homology"/>
<dbReference type="PANTHER" id="PTHR47970">
    <property type="entry name" value="KINESIN-LIKE PROTEIN KIF11"/>
    <property type="match status" value="1"/>
</dbReference>
<dbReference type="InterPro" id="IPR047241">
    <property type="entry name" value="KIF11-like_kin_motor_dom"/>
</dbReference>
<dbReference type="CDD" id="cd01364">
    <property type="entry name" value="KISc_BimC_Eg5"/>
    <property type="match status" value="1"/>
</dbReference>
<dbReference type="GO" id="GO:0005524">
    <property type="term" value="F:ATP binding"/>
    <property type="evidence" value="ECO:0007669"/>
    <property type="project" value="UniProtKB-UniRule"/>
</dbReference>
<gene>
    <name evidence="14" type="ORF">HKI87_05g37290</name>
</gene>
<comment type="function">
    <text evidence="9">Responsible for microtubule translocation. May be important for the organization of phragmoplast-specific arrays of microtubules. Plays an essential role in stabilizing the mitotic spindle. Required during mitotic cytokinesis.</text>
</comment>
<feature type="region of interest" description="Disordered" evidence="12">
    <location>
        <begin position="998"/>
        <end position="1063"/>
    </location>
</feature>
<evidence type="ECO:0000256" key="9">
    <source>
        <dbReference type="ARBA" id="ARBA00046159"/>
    </source>
</evidence>
<keyword evidence="15" id="KW-1185">Reference proteome</keyword>
<dbReference type="Proteomes" id="UP001472866">
    <property type="component" value="Chromosome 05"/>
</dbReference>
<protein>
    <submittedName>
        <fullName evidence="14">Kinesin-like protein</fullName>
    </submittedName>
</protein>
<feature type="binding site" evidence="10">
    <location>
        <begin position="125"/>
        <end position="132"/>
    </location>
    <ligand>
        <name>ATP</name>
        <dbReference type="ChEBI" id="CHEBI:30616"/>
    </ligand>
</feature>
<dbReference type="InterPro" id="IPR047149">
    <property type="entry name" value="KIF11-like"/>
</dbReference>
<evidence type="ECO:0000256" key="2">
    <source>
        <dbReference type="ARBA" id="ARBA00022490"/>
    </source>
</evidence>
<dbReference type="InterPro" id="IPR001752">
    <property type="entry name" value="Kinesin_motor_dom"/>
</dbReference>
<dbReference type="GO" id="GO:0051231">
    <property type="term" value="P:spindle elongation"/>
    <property type="evidence" value="ECO:0007669"/>
    <property type="project" value="TreeGrafter"/>
</dbReference>
<dbReference type="GO" id="GO:0005876">
    <property type="term" value="C:spindle microtubule"/>
    <property type="evidence" value="ECO:0007669"/>
    <property type="project" value="TreeGrafter"/>
</dbReference>
<name>A0AAX4P7U5_9CHLO</name>
<evidence type="ECO:0000313" key="14">
    <source>
        <dbReference type="EMBL" id="WZN62193.1"/>
    </source>
</evidence>
<dbReference type="GO" id="GO:0008574">
    <property type="term" value="F:plus-end-directed microtubule motor activity"/>
    <property type="evidence" value="ECO:0007669"/>
    <property type="project" value="TreeGrafter"/>
</dbReference>
<evidence type="ECO:0000256" key="7">
    <source>
        <dbReference type="ARBA" id="ARBA00023212"/>
    </source>
</evidence>
<dbReference type="FunFam" id="3.40.850.10:FF:000019">
    <property type="entry name" value="Kinesin-like protein KIN-5D"/>
    <property type="match status" value="1"/>
</dbReference>
<dbReference type="SUPFAM" id="SSF52540">
    <property type="entry name" value="P-loop containing nucleoside triphosphate hydrolases"/>
    <property type="match status" value="1"/>
</dbReference>
<evidence type="ECO:0000256" key="3">
    <source>
        <dbReference type="ARBA" id="ARBA00022701"/>
    </source>
</evidence>
<keyword evidence="5 10" id="KW-0067">ATP-binding</keyword>
<keyword evidence="2" id="KW-0963">Cytoplasm</keyword>
<evidence type="ECO:0000256" key="8">
    <source>
        <dbReference type="ARBA" id="ARBA00034704"/>
    </source>
</evidence>
<evidence type="ECO:0000256" key="1">
    <source>
        <dbReference type="ARBA" id="ARBA00004186"/>
    </source>
</evidence>
<reference evidence="14 15" key="1">
    <citation type="submission" date="2024-03" db="EMBL/GenBank/DDBJ databases">
        <title>Complete genome sequence of the green alga Chloropicon roscoffensis RCC1871.</title>
        <authorList>
            <person name="Lemieux C."/>
            <person name="Pombert J.-F."/>
            <person name="Otis C."/>
            <person name="Turmel M."/>
        </authorList>
    </citation>
    <scope>NUCLEOTIDE SEQUENCE [LARGE SCALE GENOMIC DNA]</scope>
    <source>
        <strain evidence="14 15">RCC1871</strain>
    </source>
</reference>
<dbReference type="PROSITE" id="PS50067">
    <property type="entry name" value="KINESIN_MOTOR_2"/>
    <property type="match status" value="1"/>
</dbReference>
<keyword evidence="11" id="KW-0175">Coiled coil</keyword>
<keyword evidence="3" id="KW-0493">Microtubule</keyword>
<organism evidence="14 15">
    <name type="scientific">Chloropicon roscoffensis</name>
    <dbReference type="NCBI Taxonomy" id="1461544"/>
    <lineage>
        <taxon>Eukaryota</taxon>
        <taxon>Viridiplantae</taxon>
        <taxon>Chlorophyta</taxon>
        <taxon>Chloropicophyceae</taxon>
        <taxon>Chloropicales</taxon>
        <taxon>Chloropicaceae</taxon>
        <taxon>Chloropicon</taxon>
    </lineage>
</organism>
<dbReference type="GO" id="GO:0090307">
    <property type="term" value="P:mitotic spindle assembly"/>
    <property type="evidence" value="ECO:0007669"/>
    <property type="project" value="TreeGrafter"/>
</dbReference>
<feature type="domain" description="Kinesin motor" evidence="13">
    <location>
        <begin position="39"/>
        <end position="375"/>
    </location>
</feature>
<keyword evidence="6 10" id="KW-0505">Motor protein</keyword>
<keyword evidence="7" id="KW-0206">Cytoskeleton</keyword>
<dbReference type="AlphaFoldDB" id="A0AAX4P7U5"/>
<dbReference type="InterPro" id="IPR036961">
    <property type="entry name" value="Kinesin_motor_dom_sf"/>
</dbReference>
<keyword evidence="4 10" id="KW-0547">Nucleotide-binding</keyword>
<accession>A0AAX4P7U5</accession>
<feature type="compositionally biased region" description="Basic and acidic residues" evidence="12">
    <location>
        <begin position="998"/>
        <end position="1025"/>
    </location>
</feature>
<sequence>MAPSKSRPGTARSRPGTAKGGQQQQQQQANSNGEDAEVNVQVILRCRPVSKQEKSQRMQQVVKCCEATREVTVTQQIANKQIGRTFTFDRVFGHEATQANVYDAAITPIVSEVLDGFNCTIFAYGQTGTGKTYTMGGDIERDAETSLLGETAGVIPRAIKQIFETLESAGSEYSVKVSYLELYNEKITDLLGICEDSAEHQLCEDGRGGVVVRGQEEEIVKTSEEIFEVLERGTARRKTAATKLNKESSRSHSVFTVTIHIKETTPEGDEMIKCGKLNLVDLAGSENISRSGAKKERAREAGEINKSLLTLGRVISALVERQSHIPYRDSKLTRLLRDSLGGKTKTCIIATIAPTALCLDETLNTLDYAQRAKSIKNRPEVNRKISKTTLIKDLAGEIDRLKADLIATREKNGIYLSNAHHESLLSTQKELEEQVKDLEQQIEEKEEELQNVKDMFLELETSHKTLSDEHDITKANLESKIEELDETCEALELAKTGIEERDYLIAAHEQAEDRIVSHAIEITETLTGAADDTYKLHDKLERKGVLEESNLATVKDLQNVSAEQIARFQKMVGENTKLQNGLLKDSSRVVGDLLAGQDGHLETLSSKISDMKGDMEMFASNALSLAKEEFTVKAAGILDDVVNMQKASRDTAAEMGQKILSSTTKNLGKVEEAVQKSKDLLESYSKQQLEANQDIRDKSNQISDTAETILLQVKSTTETCQQEVTGTYDALKKKLKEAQDRMMQSLTAQQDEMISTLTQAVNDSMSTQKSTVQSFFTEMTSEIEASYNSTNTSLGGVDGVAEVGKNQLLSMQQQHEKDIKKNEKATSKIEKSFEKSLEKCEKFCTDAQNVVQTTTDTLSEVQEKHTEDVTAMLGNAQTGMKKALSDIEECISNGHSMLDTSANDVTGLFADITTNEKKDLQDVSDISAEHLKCFNENAKKSLQLVSELSESINDHVTNVKPDLPTGQTPAKRTIDLPKSGYLESLCTPAPEIVLEEFRRQKESRSTQTPIKEESAEPPVEEKENSAEECLSTPTKAEVSVAAEAAERSPLSAVTNSPSIGLCN</sequence>
<dbReference type="GO" id="GO:0072686">
    <property type="term" value="C:mitotic spindle"/>
    <property type="evidence" value="ECO:0007669"/>
    <property type="project" value="TreeGrafter"/>
</dbReference>
<dbReference type="PRINTS" id="PR00380">
    <property type="entry name" value="KINESINHEAVY"/>
</dbReference>
<dbReference type="SMART" id="SM00129">
    <property type="entry name" value="KISc"/>
    <property type="match status" value="1"/>
</dbReference>
<evidence type="ECO:0000256" key="6">
    <source>
        <dbReference type="ARBA" id="ARBA00023175"/>
    </source>
</evidence>